<feature type="active site" evidence="3">
    <location>
        <position position="260"/>
    </location>
</feature>
<reference evidence="6 7" key="1">
    <citation type="submission" date="2015-08" db="EMBL/GenBank/DDBJ databases">
        <authorList>
            <person name="Babu N.S."/>
            <person name="Beckwith C.J."/>
            <person name="Beseler K.G."/>
            <person name="Brison A."/>
            <person name="Carone J.V."/>
            <person name="Caskin T.P."/>
            <person name="Diamond M."/>
            <person name="Durham M.E."/>
            <person name="Foxe J.M."/>
            <person name="Go M."/>
            <person name="Henderson B.A."/>
            <person name="Jones I.B."/>
            <person name="McGettigan J.A."/>
            <person name="Micheletti S.J."/>
            <person name="Nasrallah M.E."/>
            <person name="Ortiz D."/>
            <person name="Piller C.R."/>
            <person name="Privatt S.R."/>
            <person name="Schneider S.L."/>
            <person name="Sharp S."/>
            <person name="Smith T.C."/>
            <person name="Stanton J.D."/>
            <person name="Ullery H.E."/>
            <person name="Wilson R.J."/>
            <person name="Serrano M.G."/>
            <person name="Buck G."/>
            <person name="Lee V."/>
            <person name="Wang Y."/>
            <person name="Carvalho R."/>
            <person name="Voegtly L."/>
            <person name="Shi R."/>
            <person name="Duckworth R."/>
            <person name="Johnson A."/>
            <person name="Loviza R."/>
            <person name="Walstead R."/>
            <person name="Shah Z."/>
            <person name="Kiflezghi M."/>
            <person name="Wade K."/>
            <person name="Ball S.L."/>
            <person name="Bradley K.W."/>
            <person name="Asai D.J."/>
            <person name="Bowman C.A."/>
            <person name="Russell D.A."/>
            <person name="Pope W.H."/>
            <person name="Jacobs-Sera D."/>
            <person name="Hendrix R.W."/>
            <person name="Hatfull G.F."/>
        </authorList>
    </citation>
    <scope>NUCLEOTIDE SEQUENCE [LARGE SCALE GENOMIC DNA]</scope>
    <source>
        <strain evidence="6 7">DSM 27710</strain>
    </source>
</reference>
<dbReference type="PANTHER" id="PTHR11699">
    <property type="entry name" value="ALDEHYDE DEHYDROGENASE-RELATED"/>
    <property type="match status" value="1"/>
</dbReference>
<evidence type="ECO:0000256" key="3">
    <source>
        <dbReference type="PROSITE-ProRule" id="PRU10007"/>
    </source>
</evidence>
<feature type="domain" description="Aldehyde dehydrogenase" evidence="5">
    <location>
        <begin position="21"/>
        <end position="487"/>
    </location>
</feature>
<dbReference type="InterPro" id="IPR029510">
    <property type="entry name" value="Ald_DH_CS_GLU"/>
</dbReference>
<dbReference type="STRING" id="1391653.AKJ08_0456"/>
<dbReference type="Gene3D" id="3.40.309.10">
    <property type="entry name" value="Aldehyde Dehydrogenase, Chain A, domain 2"/>
    <property type="match status" value="1"/>
</dbReference>
<dbReference type="FunFam" id="3.40.309.10:FF:000012">
    <property type="entry name" value="Betaine aldehyde dehydrogenase"/>
    <property type="match status" value="1"/>
</dbReference>
<dbReference type="InterPro" id="IPR015590">
    <property type="entry name" value="Aldehyde_DH_dom"/>
</dbReference>
<dbReference type="PATRIC" id="fig|1391653.3.peg.471"/>
<accession>A0A0K1PAC6</accession>
<dbReference type="SUPFAM" id="SSF53720">
    <property type="entry name" value="ALDH-like"/>
    <property type="match status" value="1"/>
</dbReference>
<name>A0A0K1PAC6_9BACT</name>
<evidence type="ECO:0000259" key="5">
    <source>
        <dbReference type="Pfam" id="PF00171"/>
    </source>
</evidence>
<keyword evidence="2 4" id="KW-0560">Oxidoreductase</keyword>
<dbReference type="KEGG" id="vin:AKJ08_0456"/>
<evidence type="ECO:0000256" key="2">
    <source>
        <dbReference type="ARBA" id="ARBA00023002"/>
    </source>
</evidence>
<dbReference type="Proteomes" id="UP000055590">
    <property type="component" value="Chromosome"/>
</dbReference>
<evidence type="ECO:0000256" key="1">
    <source>
        <dbReference type="ARBA" id="ARBA00009986"/>
    </source>
</evidence>
<proteinExistence type="inferred from homology"/>
<dbReference type="RefSeq" id="WP_205624759.1">
    <property type="nucleotide sequence ID" value="NZ_CP012332.1"/>
</dbReference>
<dbReference type="InterPro" id="IPR016162">
    <property type="entry name" value="Ald_DH_N"/>
</dbReference>
<gene>
    <name evidence="6" type="ORF">AKJ08_0456</name>
</gene>
<dbReference type="EMBL" id="CP012332">
    <property type="protein sequence ID" value="AKU90069.1"/>
    <property type="molecule type" value="Genomic_DNA"/>
</dbReference>
<dbReference type="InterPro" id="IPR016161">
    <property type="entry name" value="Ald_DH/histidinol_DH"/>
</dbReference>
<dbReference type="GO" id="GO:0016620">
    <property type="term" value="F:oxidoreductase activity, acting on the aldehyde or oxo group of donors, NAD or NADP as acceptor"/>
    <property type="evidence" value="ECO:0007669"/>
    <property type="project" value="InterPro"/>
</dbReference>
<dbReference type="AlphaFoldDB" id="A0A0K1PAC6"/>
<dbReference type="PROSITE" id="PS00070">
    <property type="entry name" value="ALDEHYDE_DEHYDR_CYS"/>
    <property type="match status" value="1"/>
</dbReference>
<protein>
    <submittedName>
        <fullName evidence="6">Aldehyde dehydrogenase</fullName>
    </submittedName>
</protein>
<dbReference type="Gene3D" id="3.40.605.10">
    <property type="entry name" value="Aldehyde Dehydrogenase, Chain A, domain 1"/>
    <property type="match status" value="1"/>
</dbReference>
<dbReference type="FunFam" id="3.40.605.10:FF:000026">
    <property type="entry name" value="Aldehyde dehydrogenase, putative"/>
    <property type="match status" value="1"/>
</dbReference>
<evidence type="ECO:0000313" key="6">
    <source>
        <dbReference type="EMBL" id="AKU90069.1"/>
    </source>
</evidence>
<organism evidence="6 7">
    <name type="scientific">Vulgatibacter incomptus</name>
    <dbReference type="NCBI Taxonomy" id="1391653"/>
    <lineage>
        <taxon>Bacteria</taxon>
        <taxon>Pseudomonadati</taxon>
        <taxon>Myxococcota</taxon>
        <taxon>Myxococcia</taxon>
        <taxon>Myxococcales</taxon>
        <taxon>Cystobacterineae</taxon>
        <taxon>Vulgatibacteraceae</taxon>
        <taxon>Vulgatibacter</taxon>
    </lineage>
</organism>
<comment type="similarity">
    <text evidence="1 4">Belongs to the aldehyde dehydrogenase family.</text>
</comment>
<dbReference type="InterPro" id="IPR016163">
    <property type="entry name" value="Ald_DH_C"/>
</dbReference>
<sequence length="492" mass="52468">MALKLQHAKLPAGKLLVGGRFVDGRSETKVEVVYPGTGEQVAAFQGASAEDVDAAVKIARQALTQGPWTTKIAPAERARILWRLSELMLEHANELAELETVDTGKPIGETTGIEVPLSAEIFQYFAGWCTKIHGETIPSRPGLMNFTLREPVGVVGVITPWNFPLLMSTWKLAAALACGNVVIHKPSELTPLTALRMAELALEAGLPEGVLQVLPGTGPEAGEAMVKHPGIDKISFTGSTAVGQRIMREGASTMKRLTLELGGKNPNVVFADADLDAAVKGAVNAIFYNKGEVCSAGSRLLVERSIKDEFVEKVAARAERLMASQGDPLSTKTRLGPQVSQAHMEKILGYIEKGQAEGARLVFGGARNTDAGKGFFVKPTIFDGVTSEMTIAREEIFGPVVATMAFDSVEEAAAIGNASDYGLAAGVWTRDVKKALRTAKALKAGTVWVNAYNLFDAAMPFGGFKSSGFGRELGAHAIESYTELKTVWVDLT</sequence>
<evidence type="ECO:0000313" key="7">
    <source>
        <dbReference type="Proteomes" id="UP000055590"/>
    </source>
</evidence>
<keyword evidence="7" id="KW-1185">Reference proteome</keyword>
<evidence type="ECO:0000256" key="4">
    <source>
        <dbReference type="RuleBase" id="RU003345"/>
    </source>
</evidence>
<dbReference type="FunFam" id="3.40.605.10:FF:000007">
    <property type="entry name" value="NAD/NADP-dependent betaine aldehyde dehydrogenase"/>
    <property type="match status" value="1"/>
</dbReference>
<dbReference type="Pfam" id="PF00171">
    <property type="entry name" value="Aldedh"/>
    <property type="match status" value="1"/>
</dbReference>
<dbReference type="PROSITE" id="PS00687">
    <property type="entry name" value="ALDEHYDE_DEHYDR_GLU"/>
    <property type="match status" value="1"/>
</dbReference>
<dbReference type="InterPro" id="IPR016160">
    <property type="entry name" value="Ald_DH_CS_CYS"/>
</dbReference>